<dbReference type="EMBL" id="BAABJR010000005">
    <property type="protein sequence ID" value="GAA5207653.1"/>
    <property type="molecule type" value="Genomic_DNA"/>
</dbReference>
<accession>A0ABP9T340</accession>
<reference evidence="3" key="1">
    <citation type="journal article" date="2019" name="Int. J. Syst. Evol. Microbiol.">
        <title>The Global Catalogue of Microorganisms (GCM) 10K type strain sequencing project: providing services to taxonomists for standard genome sequencing and annotation.</title>
        <authorList>
            <consortium name="The Broad Institute Genomics Platform"/>
            <consortium name="The Broad Institute Genome Sequencing Center for Infectious Disease"/>
            <person name="Wu L."/>
            <person name="Ma J."/>
        </authorList>
    </citation>
    <scope>NUCLEOTIDE SEQUENCE [LARGE SCALE GENOMIC DNA]</scope>
    <source>
        <strain evidence="3">JCM 18306</strain>
    </source>
</reference>
<evidence type="ECO:0008006" key="4">
    <source>
        <dbReference type="Google" id="ProtNLM"/>
    </source>
</evidence>
<sequence>MRMHRNQVRAGLIAAVTAAALTGTVTVASADDTAPVSEDAHTFNPAEEGLFELQAPSDTDGGIQTRNFASSLSGWAPGSKESRHWADNDYTEVQFTGCTMAGAAGKSVGVKLWQAIPFAQDKDMGTKTFTNCFKGSGYTSKGEWNAHYNGGDNRYFTIAHLNGSQYTRAVVSVKKVYVDTTKAD</sequence>
<feature type="chain" id="PRO_5046257555" description="Secreted protein" evidence="1">
    <location>
        <begin position="31"/>
        <end position="184"/>
    </location>
</feature>
<proteinExistence type="predicted"/>
<protein>
    <recommendedName>
        <fullName evidence="4">Secreted protein</fullName>
    </recommendedName>
</protein>
<evidence type="ECO:0000313" key="3">
    <source>
        <dbReference type="Proteomes" id="UP001499878"/>
    </source>
</evidence>
<keyword evidence="1" id="KW-0732">Signal</keyword>
<comment type="caution">
    <text evidence="2">The sequence shown here is derived from an EMBL/GenBank/DDBJ whole genome shotgun (WGS) entry which is preliminary data.</text>
</comment>
<gene>
    <name evidence="2" type="ORF">GCM10023323_24040</name>
</gene>
<keyword evidence="3" id="KW-1185">Reference proteome</keyword>
<evidence type="ECO:0000313" key="2">
    <source>
        <dbReference type="EMBL" id="GAA5207653.1"/>
    </source>
</evidence>
<evidence type="ECO:0000256" key="1">
    <source>
        <dbReference type="SAM" id="SignalP"/>
    </source>
</evidence>
<organism evidence="2 3">
    <name type="scientific">Streptomyces thinghirensis</name>
    <dbReference type="NCBI Taxonomy" id="551547"/>
    <lineage>
        <taxon>Bacteria</taxon>
        <taxon>Bacillati</taxon>
        <taxon>Actinomycetota</taxon>
        <taxon>Actinomycetes</taxon>
        <taxon>Kitasatosporales</taxon>
        <taxon>Streptomycetaceae</taxon>
        <taxon>Streptomyces</taxon>
    </lineage>
</organism>
<dbReference type="Proteomes" id="UP001499878">
    <property type="component" value="Unassembled WGS sequence"/>
</dbReference>
<feature type="signal peptide" evidence="1">
    <location>
        <begin position="1"/>
        <end position="30"/>
    </location>
</feature>
<name>A0ABP9T340_9ACTN</name>